<evidence type="ECO:0000256" key="1">
    <source>
        <dbReference type="SAM" id="MobiDB-lite"/>
    </source>
</evidence>
<dbReference type="Pfam" id="PF03413">
    <property type="entry name" value="PepSY"/>
    <property type="match status" value="1"/>
</dbReference>
<sequence length="165" mass="18477">MGIGGIIAVSGENIVGSADTSKVLTKSEIEKKALAEVKGKITEIDFDTEGSRKVYEVEVLTAETEYDLKFDAVTGELLRKTKDDHYDDDRNANTNTSTNNSINTNTSTNNSINTNGTTQAPSTNQQNQDDNYDDRYDDDHDDDDDDDSYDDDRYDDDDDDDRYDD</sequence>
<protein>
    <submittedName>
        <fullName evidence="3">PepSY domain-containing protein</fullName>
    </submittedName>
</protein>
<evidence type="ECO:0000313" key="3">
    <source>
        <dbReference type="EMBL" id="MDN4494912.1"/>
    </source>
</evidence>
<dbReference type="Proteomes" id="UP001172743">
    <property type="component" value="Unassembled WGS sequence"/>
</dbReference>
<name>A0ABT8GU20_9BACL</name>
<reference evidence="3" key="1">
    <citation type="submission" date="2023-07" db="EMBL/GenBank/DDBJ databases">
        <title>Ureibacillus sp. isolated from freshwater well.</title>
        <authorList>
            <person name="Kirdat K."/>
            <person name="Bhatt A."/>
            <person name="Teware R."/>
            <person name="Bhavsar Y."/>
            <person name="Yadav A."/>
        </authorList>
    </citation>
    <scope>NUCLEOTIDE SEQUENCE</scope>
    <source>
        <strain evidence="3">BA0131</strain>
    </source>
</reference>
<dbReference type="Gene3D" id="3.10.450.40">
    <property type="match status" value="1"/>
</dbReference>
<feature type="domain" description="PepSY" evidence="2">
    <location>
        <begin position="24"/>
        <end position="80"/>
    </location>
</feature>
<proteinExistence type="predicted"/>
<keyword evidence="4" id="KW-1185">Reference proteome</keyword>
<feature type="region of interest" description="Disordered" evidence="1">
    <location>
        <begin position="79"/>
        <end position="165"/>
    </location>
</feature>
<dbReference type="InterPro" id="IPR025711">
    <property type="entry name" value="PepSY"/>
</dbReference>
<dbReference type="EMBL" id="JAUHTQ010000013">
    <property type="protein sequence ID" value="MDN4494912.1"/>
    <property type="molecule type" value="Genomic_DNA"/>
</dbReference>
<comment type="caution">
    <text evidence="3">The sequence shown here is derived from an EMBL/GenBank/DDBJ whole genome shotgun (WGS) entry which is preliminary data.</text>
</comment>
<feature type="compositionally biased region" description="Acidic residues" evidence="1">
    <location>
        <begin position="139"/>
        <end position="165"/>
    </location>
</feature>
<feature type="compositionally biased region" description="Basic and acidic residues" evidence="1">
    <location>
        <begin position="79"/>
        <end position="91"/>
    </location>
</feature>
<gene>
    <name evidence="3" type="ORF">QYB95_15260</name>
</gene>
<feature type="compositionally biased region" description="Low complexity" evidence="1">
    <location>
        <begin position="93"/>
        <end position="118"/>
    </location>
</feature>
<feature type="compositionally biased region" description="Polar residues" evidence="1">
    <location>
        <begin position="119"/>
        <end position="128"/>
    </location>
</feature>
<evidence type="ECO:0000313" key="4">
    <source>
        <dbReference type="Proteomes" id="UP001172743"/>
    </source>
</evidence>
<organism evidence="3 4">
    <name type="scientific">Ureibacillus aquaedulcis</name>
    <dbReference type="NCBI Taxonomy" id="3058421"/>
    <lineage>
        <taxon>Bacteria</taxon>
        <taxon>Bacillati</taxon>
        <taxon>Bacillota</taxon>
        <taxon>Bacilli</taxon>
        <taxon>Bacillales</taxon>
        <taxon>Caryophanaceae</taxon>
        <taxon>Ureibacillus</taxon>
    </lineage>
</organism>
<accession>A0ABT8GU20</accession>
<evidence type="ECO:0000259" key="2">
    <source>
        <dbReference type="Pfam" id="PF03413"/>
    </source>
</evidence>
<dbReference type="RefSeq" id="WP_301139230.1">
    <property type="nucleotide sequence ID" value="NZ_JAUHTQ010000013.1"/>
</dbReference>